<organism evidence="1 2">
    <name type="scientific">Brevibacterium siliguriense</name>
    <dbReference type="NCBI Taxonomy" id="1136497"/>
    <lineage>
        <taxon>Bacteria</taxon>
        <taxon>Bacillati</taxon>
        <taxon>Actinomycetota</taxon>
        <taxon>Actinomycetes</taxon>
        <taxon>Micrococcales</taxon>
        <taxon>Brevibacteriaceae</taxon>
        <taxon>Brevibacterium</taxon>
    </lineage>
</organism>
<keyword evidence="2" id="KW-1185">Reference proteome</keyword>
<dbReference type="Proteomes" id="UP000199597">
    <property type="component" value="Chromosome I"/>
</dbReference>
<proteinExistence type="predicted"/>
<protein>
    <submittedName>
        <fullName evidence="1">Uncharacterized protein</fullName>
    </submittedName>
</protein>
<dbReference type="STRING" id="1136497.SAMN04489752_1901"/>
<name>A0A1H1SXG2_9MICO</name>
<gene>
    <name evidence="1" type="ORF">SAMN04489752_1901</name>
</gene>
<dbReference type="AlphaFoldDB" id="A0A1H1SXG2"/>
<accession>A0A1H1SXG2</accession>
<evidence type="ECO:0000313" key="2">
    <source>
        <dbReference type="Proteomes" id="UP000199597"/>
    </source>
</evidence>
<evidence type="ECO:0000313" key="1">
    <source>
        <dbReference type="EMBL" id="SDS52631.1"/>
    </source>
</evidence>
<sequence length="74" mass="8266">MFQLFLRHSFALLSSRSGSLHIRLIFESPKRSVIEIRGNNYRASDGATRRDLDGLALSGSDEAALLAAEFGHRY</sequence>
<reference evidence="2" key="1">
    <citation type="submission" date="2016-10" db="EMBL/GenBank/DDBJ databases">
        <authorList>
            <person name="Varghese N."/>
            <person name="Submissions S."/>
        </authorList>
    </citation>
    <scope>NUCLEOTIDE SEQUENCE [LARGE SCALE GENOMIC DNA]</scope>
    <source>
        <strain evidence="2">DSM 23676</strain>
    </source>
</reference>
<dbReference type="EMBL" id="LT629766">
    <property type="protein sequence ID" value="SDS52631.1"/>
    <property type="molecule type" value="Genomic_DNA"/>
</dbReference>